<dbReference type="Proteomes" id="UP000070344">
    <property type="component" value="Unassembled WGS sequence"/>
</dbReference>
<proteinExistence type="predicted"/>
<dbReference type="SUPFAM" id="SSF109604">
    <property type="entry name" value="HD-domain/PDEase-like"/>
    <property type="match status" value="1"/>
</dbReference>
<dbReference type="PANTHER" id="PTHR38659">
    <property type="entry name" value="METAL-DEPENDENT PHOSPHOHYDROLASE"/>
    <property type="match status" value="1"/>
</dbReference>
<evidence type="ECO:0000313" key="2">
    <source>
        <dbReference type="EMBL" id="KXA99719.1"/>
    </source>
</evidence>
<dbReference type="InterPro" id="IPR006674">
    <property type="entry name" value="HD_domain"/>
</dbReference>
<dbReference type="Pfam" id="PF01966">
    <property type="entry name" value="HD"/>
    <property type="match status" value="1"/>
</dbReference>
<gene>
    <name evidence="2" type="ORF">AKJ41_04990</name>
</gene>
<dbReference type="PATRIC" id="fig|1698271.3.peg.1400"/>
<evidence type="ECO:0000259" key="1">
    <source>
        <dbReference type="PROSITE" id="PS51831"/>
    </source>
</evidence>
<organism evidence="2 3">
    <name type="scientific">candidate division MSBL1 archaeon SCGC-AAA259O05</name>
    <dbReference type="NCBI Taxonomy" id="1698271"/>
    <lineage>
        <taxon>Archaea</taxon>
        <taxon>Methanobacteriati</taxon>
        <taxon>Methanobacteriota</taxon>
        <taxon>candidate division MSBL1</taxon>
    </lineage>
</organism>
<comment type="caution">
    <text evidence="2">The sequence shown here is derived from an EMBL/GenBank/DDBJ whole genome shotgun (WGS) entry which is preliminary data.</text>
</comment>
<sequence>MGKDKAEEMVRKKVDTENLRKHMYAVSAIMGELADELDGDPELWERVGLLHDIDYEETKDNPEEHAKRSAEILEGKLPEKALEAIRAHNFQHLDVSPESDFDNALIAADAISGLIVATALVMPNSKLEEARVESVLKKFDDSSFAKNIDRDRIQYCERLGLEKKEFAEISLKALQKIHGKLGL</sequence>
<protein>
    <recommendedName>
        <fullName evidence="1">HD domain-containing protein</fullName>
    </recommendedName>
</protein>
<dbReference type="InterPro" id="IPR006675">
    <property type="entry name" value="HDIG_dom"/>
</dbReference>
<keyword evidence="3" id="KW-1185">Reference proteome</keyword>
<reference evidence="2 3" key="1">
    <citation type="journal article" date="2016" name="Sci. Rep.">
        <title>Metabolic traits of an uncultured archaeal lineage -MSBL1- from brine pools of the Red Sea.</title>
        <authorList>
            <person name="Mwirichia R."/>
            <person name="Alam I."/>
            <person name="Rashid M."/>
            <person name="Vinu M."/>
            <person name="Ba-Alawi W."/>
            <person name="Anthony Kamau A."/>
            <person name="Kamanda Ngugi D."/>
            <person name="Goker M."/>
            <person name="Klenk H.P."/>
            <person name="Bajic V."/>
            <person name="Stingl U."/>
        </authorList>
    </citation>
    <scope>NUCLEOTIDE SEQUENCE [LARGE SCALE GENOMIC DNA]</scope>
    <source>
        <strain evidence="2">SCGC-AAA259O05</strain>
    </source>
</reference>
<dbReference type="AlphaFoldDB" id="A0A133UZW7"/>
<accession>A0A133UZW7</accession>
<dbReference type="Gene3D" id="1.10.3210.10">
    <property type="entry name" value="Hypothetical protein af1432"/>
    <property type="match status" value="1"/>
</dbReference>
<dbReference type="CDD" id="cd00077">
    <property type="entry name" value="HDc"/>
    <property type="match status" value="1"/>
</dbReference>
<dbReference type="InterPro" id="IPR003607">
    <property type="entry name" value="HD/PDEase_dom"/>
</dbReference>
<dbReference type="PANTHER" id="PTHR38659:SF1">
    <property type="entry name" value="METAL DEPENDENT PHOSPHOHYDROLASE"/>
    <property type="match status" value="1"/>
</dbReference>
<name>A0A133UZW7_9EURY</name>
<feature type="domain" description="HD" evidence="1">
    <location>
        <begin position="19"/>
        <end position="114"/>
    </location>
</feature>
<evidence type="ECO:0000313" key="3">
    <source>
        <dbReference type="Proteomes" id="UP000070344"/>
    </source>
</evidence>
<dbReference type="PROSITE" id="PS51831">
    <property type="entry name" value="HD"/>
    <property type="match status" value="1"/>
</dbReference>
<dbReference type="NCBIfam" id="TIGR00277">
    <property type="entry name" value="HDIG"/>
    <property type="match status" value="1"/>
</dbReference>
<dbReference type="EMBL" id="LHXV01000072">
    <property type="protein sequence ID" value="KXA99719.1"/>
    <property type="molecule type" value="Genomic_DNA"/>
</dbReference>